<protein>
    <submittedName>
        <fullName evidence="2">Uncharacterized protein</fullName>
    </submittedName>
</protein>
<dbReference type="AlphaFoldDB" id="A0A7S3BQR7"/>
<dbReference type="InterPro" id="IPR013951">
    <property type="entry name" value="Rxt3"/>
</dbReference>
<dbReference type="SUPFAM" id="SSF69848">
    <property type="entry name" value="LCCL domain"/>
    <property type="match status" value="1"/>
</dbReference>
<accession>A0A7S3BQR7</accession>
<dbReference type="Gene3D" id="2.170.130.20">
    <property type="entry name" value="LCCL-like domain"/>
    <property type="match status" value="1"/>
</dbReference>
<sequence length="323" mass="35793">MSAGAKRSSEDEPNESVAKKSRVDTDALSSVTVYQPNTVISELSKKMNSLVEVLLPARYLSGETKQVKLRQLWGTDVYTDDSDLVAVLVHTGHIKLKGSSTKNTLLVSLRVCPAQASYASSERNGIRSREWSKSHPGVSFKVERCLQHTAATVPPAELSMLRPGAATRQIPGSLAPLLAGPGQSFSVSPPACVVVFNLANDPCLKYSLALVADQATEPDRWTSMRLRREALYLESRHRRFELVQTGQGSDGYDRYALSEVLRPQLMDRKAMEASGVPLPAKQVRRLHEDLDWEELVWGPCFMRVRGEEYPLVRALYMPHSVSS</sequence>
<feature type="region of interest" description="Disordered" evidence="1">
    <location>
        <begin position="1"/>
        <end position="23"/>
    </location>
</feature>
<dbReference type="EMBL" id="HBHX01061941">
    <property type="protein sequence ID" value="CAE0142232.1"/>
    <property type="molecule type" value="Transcribed_RNA"/>
</dbReference>
<organism evidence="2">
    <name type="scientific">Haptolina ericina</name>
    <dbReference type="NCBI Taxonomy" id="156174"/>
    <lineage>
        <taxon>Eukaryota</taxon>
        <taxon>Haptista</taxon>
        <taxon>Haptophyta</taxon>
        <taxon>Prymnesiophyceae</taxon>
        <taxon>Prymnesiales</taxon>
        <taxon>Prymnesiaceae</taxon>
        <taxon>Haptolina</taxon>
    </lineage>
</organism>
<reference evidence="2" key="1">
    <citation type="submission" date="2021-01" db="EMBL/GenBank/DDBJ databases">
        <authorList>
            <person name="Corre E."/>
            <person name="Pelletier E."/>
            <person name="Niang G."/>
            <person name="Scheremetjew M."/>
            <person name="Finn R."/>
            <person name="Kale V."/>
            <person name="Holt S."/>
            <person name="Cochrane G."/>
            <person name="Meng A."/>
            <person name="Brown T."/>
            <person name="Cohen L."/>
        </authorList>
    </citation>
    <scope>NUCLEOTIDE SEQUENCE</scope>
    <source>
        <strain evidence="2">CCMP281</strain>
    </source>
</reference>
<proteinExistence type="predicted"/>
<evidence type="ECO:0000256" key="1">
    <source>
        <dbReference type="SAM" id="MobiDB-lite"/>
    </source>
</evidence>
<dbReference type="InterPro" id="IPR036609">
    <property type="entry name" value="LCCL_sf"/>
</dbReference>
<name>A0A7S3BQR7_9EUKA</name>
<dbReference type="Pfam" id="PF08642">
    <property type="entry name" value="Rxt3"/>
    <property type="match status" value="1"/>
</dbReference>
<evidence type="ECO:0000313" key="2">
    <source>
        <dbReference type="EMBL" id="CAE0142232.1"/>
    </source>
</evidence>
<gene>
    <name evidence="2" type="ORF">HERI1096_LOCUS34218</name>
</gene>